<protein>
    <recommendedName>
        <fullName evidence="4">Large ribosomal subunit protein bL35</fullName>
    </recommendedName>
</protein>
<dbReference type="RefSeq" id="WP_109606214.1">
    <property type="nucleotide sequence ID" value="NZ_JAMHJO010000018.1"/>
</dbReference>
<evidence type="ECO:0000256" key="1">
    <source>
        <dbReference type="ARBA" id="ARBA00006598"/>
    </source>
</evidence>
<organism evidence="7 8">
    <name type="scientific">Oceanotoga teriensis</name>
    <dbReference type="NCBI Taxonomy" id="515440"/>
    <lineage>
        <taxon>Bacteria</taxon>
        <taxon>Thermotogati</taxon>
        <taxon>Thermotogota</taxon>
        <taxon>Thermotogae</taxon>
        <taxon>Petrotogales</taxon>
        <taxon>Petrotogaceae</taxon>
        <taxon>Oceanotoga</taxon>
    </lineage>
</organism>
<dbReference type="GO" id="GO:0003735">
    <property type="term" value="F:structural constituent of ribosome"/>
    <property type="evidence" value="ECO:0007669"/>
    <property type="project" value="InterPro"/>
</dbReference>
<sequence length="67" mass="7643">MAKIKIKTKSAAKKRYKVTGSGKVVRHRSHTGHNTGKKTNSKMRRLKRPVEINASFEKEAKRILGLR</sequence>
<dbReference type="Gene3D" id="4.10.410.60">
    <property type="match status" value="1"/>
</dbReference>
<dbReference type="SUPFAM" id="SSF143034">
    <property type="entry name" value="L35p-like"/>
    <property type="match status" value="1"/>
</dbReference>
<evidence type="ECO:0000256" key="3">
    <source>
        <dbReference type="ARBA" id="ARBA00023274"/>
    </source>
</evidence>
<evidence type="ECO:0000256" key="2">
    <source>
        <dbReference type="ARBA" id="ARBA00022980"/>
    </source>
</evidence>
<accession>A0AA45C4Z0</accession>
<feature type="region of interest" description="Disordered" evidence="6">
    <location>
        <begin position="1"/>
        <end position="43"/>
    </location>
</feature>
<keyword evidence="3 4" id="KW-0687">Ribonucleoprotein</keyword>
<reference evidence="7 8" key="1">
    <citation type="submission" date="2018-05" db="EMBL/GenBank/DDBJ databases">
        <title>Genomic Encyclopedia of Type Strains, Phase IV (KMG-IV): sequencing the most valuable type-strain genomes for metagenomic binning, comparative biology and taxonomic classification.</title>
        <authorList>
            <person name="Goeker M."/>
        </authorList>
    </citation>
    <scope>NUCLEOTIDE SEQUENCE [LARGE SCALE GENOMIC DNA]</scope>
    <source>
        <strain evidence="7 8">DSM 24906</strain>
    </source>
</reference>
<dbReference type="InterPro" id="IPR021137">
    <property type="entry name" value="Ribosomal_bL35-like"/>
</dbReference>
<dbReference type="InterPro" id="IPR018265">
    <property type="entry name" value="Ribosomal_bL35_CS"/>
</dbReference>
<comment type="caution">
    <text evidence="7">The sequence shown here is derived from an EMBL/GenBank/DDBJ whole genome shotgun (WGS) entry which is preliminary data.</text>
</comment>
<keyword evidence="2 4" id="KW-0689">Ribosomal protein</keyword>
<dbReference type="GO" id="GO:0006412">
    <property type="term" value="P:translation"/>
    <property type="evidence" value="ECO:0007669"/>
    <property type="project" value="UniProtKB-UniRule"/>
</dbReference>
<dbReference type="PRINTS" id="PR00064">
    <property type="entry name" value="RIBOSOMALL35"/>
</dbReference>
<feature type="compositionally biased region" description="Basic residues" evidence="6">
    <location>
        <begin position="24"/>
        <end position="43"/>
    </location>
</feature>
<dbReference type="InterPro" id="IPR037229">
    <property type="entry name" value="Ribosomal_bL35_sf"/>
</dbReference>
<dbReference type="HAMAP" id="MF_00514">
    <property type="entry name" value="Ribosomal_bL35"/>
    <property type="match status" value="1"/>
</dbReference>
<dbReference type="Pfam" id="PF01632">
    <property type="entry name" value="Ribosomal_L35p"/>
    <property type="match status" value="1"/>
</dbReference>
<dbReference type="NCBIfam" id="TIGR00001">
    <property type="entry name" value="rpmI_bact"/>
    <property type="match status" value="1"/>
</dbReference>
<comment type="similarity">
    <text evidence="1 4 5">Belongs to the bacterial ribosomal protein bL35 family.</text>
</comment>
<evidence type="ECO:0000313" key="8">
    <source>
        <dbReference type="Proteomes" id="UP000245921"/>
    </source>
</evidence>
<dbReference type="Proteomes" id="UP000245921">
    <property type="component" value="Unassembled WGS sequence"/>
</dbReference>
<feature type="compositionally biased region" description="Basic residues" evidence="6">
    <location>
        <begin position="1"/>
        <end position="17"/>
    </location>
</feature>
<dbReference type="AlphaFoldDB" id="A0AA45C4Z0"/>
<dbReference type="GO" id="GO:0015934">
    <property type="term" value="C:large ribosomal subunit"/>
    <property type="evidence" value="ECO:0007669"/>
    <property type="project" value="TreeGrafter"/>
</dbReference>
<name>A0AA45C4Z0_9BACT</name>
<proteinExistence type="inferred from homology"/>
<dbReference type="InterPro" id="IPR001706">
    <property type="entry name" value="Ribosomal_bL35"/>
</dbReference>
<evidence type="ECO:0000313" key="7">
    <source>
        <dbReference type="EMBL" id="PWJ87531.1"/>
    </source>
</evidence>
<evidence type="ECO:0000256" key="6">
    <source>
        <dbReference type="SAM" id="MobiDB-lite"/>
    </source>
</evidence>
<dbReference type="PANTHER" id="PTHR33343:SF1">
    <property type="entry name" value="LARGE RIBOSOMAL SUBUNIT PROTEIN BL35M"/>
    <property type="match status" value="1"/>
</dbReference>
<evidence type="ECO:0000256" key="4">
    <source>
        <dbReference type="HAMAP-Rule" id="MF_00514"/>
    </source>
</evidence>
<dbReference type="PROSITE" id="PS00936">
    <property type="entry name" value="RIBOSOMAL_L35"/>
    <property type="match status" value="1"/>
</dbReference>
<gene>
    <name evidence="4" type="primary">rpmI</name>
    <name evidence="7" type="ORF">C7380_12311</name>
</gene>
<keyword evidence="8" id="KW-1185">Reference proteome</keyword>
<evidence type="ECO:0000256" key="5">
    <source>
        <dbReference type="RuleBase" id="RU000568"/>
    </source>
</evidence>
<dbReference type="PANTHER" id="PTHR33343">
    <property type="entry name" value="54S RIBOSOMAL PROTEIN BL35M"/>
    <property type="match status" value="1"/>
</dbReference>
<dbReference type="EMBL" id="QGGI01000023">
    <property type="protein sequence ID" value="PWJ87531.1"/>
    <property type="molecule type" value="Genomic_DNA"/>
</dbReference>